<protein>
    <submittedName>
        <fullName evidence="2">Uncharacterized protein</fullName>
    </submittedName>
</protein>
<sequence length="90" mass="10640">MKENVDGDQEKRTEWRDSRGWEENITNNGEQDGEQEKMLCSSVFIAAYNRWLRCYRLPQRMSSRISFQLTASYLKSINSPTKSQKRSNKT</sequence>
<dbReference type="Proteomes" id="UP001469553">
    <property type="component" value="Unassembled WGS sequence"/>
</dbReference>
<dbReference type="EMBL" id="JAHRIP010084922">
    <property type="protein sequence ID" value="MEQ2313837.1"/>
    <property type="molecule type" value="Genomic_DNA"/>
</dbReference>
<evidence type="ECO:0000313" key="2">
    <source>
        <dbReference type="EMBL" id="MEQ2313837.1"/>
    </source>
</evidence>
<feature type="region of interest" description="Disordered" evidence="1">
    <location>
        <begin position="1"/>
        <end position="33"/>
    </location>
</feature>
<keyword evidence="3" id="KW-1185">Reference proteome</keyword>
<proteinExistence type="predicted"/>
<reference evidence="2 3" key="1">
    <citation type="submission" date="2021-06" db="EMBL/GenBank/DDBJ databases">
        <authorList>
            <person name="Palmer J.M."/>
        </authorList>
    </citation>
    <scope>NUCLEOTIDE SEQUENCE [LARGE SCALE GENOMIC DNA]</scope>
    <source>
        <strain evidence="2 3">AS_MEX2019</strain>
        <tissue evidence="2">Muscle</tissue>
    </source>
</reference>
<feature type="compositionally biased region" description="Basic and acidic residues" evidence="1">
    <location>
        <begin position="1"/>
        <end position="22"/>
    </location>
</feature>
<evidence type="ECO:0000256" key="1">
    <source>
        <dbReference type="SAM" id="MobiDB-lite"/>
    </source>
</evidence>
<organism evidence="2 3">
    <name type="scientific">Ameca splendens</name>
    <dbReference type="NCBI Taxonomy" id="208324"/>
    <lineage>
        <taxon>Eukaryota</taxon>
        <taxon>Metazoa</taxon>
        <taxon>Chordata</taxon>
        <taxon>Craniata</taxon>
        <taxon>Vertebrata</taxon>
        <taxon>Euteleostomi</taxon>
        <taxon>Actinopterygii</taxon>
        <taxon>Neopterygii</taxon>
        <taxon>Teleostei</taxon>
        <taxon>Neoteleostei</taxon>
        <taxon>Acanthomorphata</taxon>
        <taxon>Ovalentaria</taxon>
        <taxon>Atherinomorphae</taxon>
        <taxon>Cyprinodontiformes</taxon>
        <taxon>Goodeidae</taxon>
        <taxon>Ameca</taxon>
    </lineage>
</organism>
<gene>
    <name evidence="2" type="ORF">AMECASPLE_005999</name>
</gene>
<evidence type="ECO:0000313" key="3">
    <source>
        <dbReference type="Proteomes" id="UP001469553"/>
    </source>
</evidence>
<accession>A0ABV1A777</accession>
<comment type="caution">
    <text evidence="2">The sequence shown here is derived from an EMBL/GenBank/DDBJ whole genome shotgun (WGS) entry which is preliminary data.</text>
</comment>
<name>A0ABV1A777_9TELE</name>